<dbReference type="Proteomes" id="UP000199318">
    <property type="component" value="Unassembled WGS sequence"/>
</dbReference>
<dbReference type="Gene3D" id="3.10.129.10">
    <property type="entry name" value="Hotdog Thioesterase"/>
    <property type="match status" value="1"/>
</dbReference>
<dbReference type="Pfam" id="PF13279">
    <property type="entry name" value="4HBT_2"/>
    <property type="match status" value="1"/>
</dbReference>
<dbReference type="SUPFAM" id="SSF54637">
    <property type="entry name" value="Thioesterase/thiol ester dehydrase-isomerase"/>
    <property type="match status" value="1"/>
</dbReference>
<dbReference type="OrthoDB" id="9799036at2"/>
<dbReference type="PANTHER" id="PTHR31793:SF24">
    <property type="entry name" value="LONG-CHAIN ACYL-COA THIOESTERASE FADM"/>
    <property type="match status" value="1"/>
</dbReference>
<organism evidence="1 2">
    <name type="scientific">Salisediminibacterium halotolerans</name>
    <dbReference type="NCBI Taxonomy" id="517425"/>
    <lineage>
        <taxon>Bacteria</taxon>
        <taxon>Bacillati</taxon>
        <taxon>Bacillota</taxon>
        <taxon>Bacilli</taxon>
        <taxon>Bacillales</taxon>
        <taxon>Bacillaceae</taxon>
        <taxon>Salisediminibacterium</taxon>
    </lineage>
</organism>
<dbReference type="InterPro" id="IPR029069">
    <property type="entry name" value="HotDog_dom_sf"/>
</dbReference>
<name>A0A1H9U1Z4_9BACI</name>
<comment type="caution">
    <text evidence="1">The sequence shown here is derived from an EMBL/GenBank/DDBJ whole genome shotgun (WGS) entry which is preliminary data.</text>
</comment>
<dbReference type="RefSeq" id="WP_093072921.1">
    <property type="nucleotide sequence ID" value="NZ_BJVE01000012.1"/>
</dbReference>
<dbReference type="GO" id="GO:0047617">
    <property type="term" value="F:fatty acyl-CoA hydrolase activity"/>
    <property type="evidence" value="ECO:0007669"/>
    <property type="project" value="TreeGrafter"/>
</dbReference>
<dbReference type="PANTHER" id="PTHR31793">
    <property type="entry name" value="4-HYDROXYBENZOYL-COA THIOESTERASE FAMILY MEMBER"/>
    <property type="match status" value="1"/>
</dbReference>
<protein>
    <submittedName>
        <fullName evidence="1">Acyl-CoA thioester hydrolase</fullName>
    </submittedName>
</protein>
<sequence length="153" mass="17639">MKQPAYIDVMENWREEFTFFHARTVRFSDLDMFGHLNNTKVFSFFEDARLEFLKEAGFMTGWMNQQSEQIIVTADLQADYLRQVYFDEQLRVGVKVAGVGSSSLDLHYVILNGRNDMCVTGRGAIVQINSKTGSAEPLEEEQRRHLLKISSFS</sequence>
<evidence type="ECO:0000313" key="2">
    <source>
        <dbReference type="Proteomes" id="UP000199318"/>
    </source>
</evidence>
<dbReference type="EMBL" id="FOGV01000012">
    <property type="protein sequence ID" value="SES03515.1"/>
    <property type="molecule type" value="Genomic_DNA"/>
</dbReference>
<proteinExistence type="predicted"/>
<dbReference type="CDD" id="cd00586">
    <property type="entry name" value="4HBT"/>
    <property type="match status" value="1"/>
</dbReference>
<gene>
    <name evidence="1" type="ORF">SAMN05444126_11246</name>
</gene>
<accession>A0A1H9U1Z4</accession>
<keyword evidence="1" id="KW-0378">Hydrolase</keyword>
<reference evidence="2" key="1">
    <citation type="submission" date="2016-10" db="EMBL/GenBank/DDBJ databases">
        <authorList>
            <person name="de Groot N.N."/>
        </authorList>
    </citation>
    <scope>NUCLEOTIDE SEQUENCE [LARGE SCALE GENOMIC DNA]</scope>
    <source>
        <strain evidence="2">10nlg</strain>
    </source>
</reference>
<dbReference type="AlphaFoldDB" id="A0A1H9U1Z4"/>
<dbReference type="InterPro" id="IPR050563">
    <property type="entry name" value="4-hydroxybenzoyl-CoA_TE"/>
</dbReference>
<evidence type="ECO:0000313" key="1">
    <source>
        <dbReference type="EMBL" id="SES03515.1"/>
    </source>
</evidence>
<dbReference type="STRING" id="1464123.SAMN05444126_11246"/>
<keyword evidence="2" id="KW-1185">Reference proteome</keyword>